<name>A0A8T1QU30_CARIL</name>
<proteinExistence type="predicted"/>
<dbReference type="AlphaFoldDB" id="A0A8T1QU30"/>
<comment type="caution">
    <text evidence="1">The sequence shown here is derived from an EMBL/GenBank/DDBJ whole genome shotgun (WGS) entry which is preliminary data.</text>
</comment>
<evidence type="ECO:0000313" key="2">
    <source>
        <dbReference type="Proteomes" id="UP000811609"/>
    </source>
</evidence>
<reference evidence="1" key="1">
    <citation type="submission" date="2020-12" db="EMBL/GenBank/DDBJ databases">
        <title>WGS assembly of Carya illinoinensis cv. Pawnee.</title>
        <authorList>
            <person name="Platts A."/>
            <person name="Shu S."/>
            <person name="Wright S."/>
            <person name="Barry K."/>
            <person name="Edger P."/>
            <person name="Pires J.C."/>
            <person name="Schmutz J."/>
        </authorList>
    </citation>
    <scope>NUCLEOTIDE SEQUENCE</scope>
    <source>
        <tissue evidence="1">Leaf</tissue>
    </source>
</reference>
<evidence type="ECO:0000313" key="1">
    <source>
        <dbReference type="EMBL" id="KAG6657634.1"/>
    </source>
</evidence>
<gene>
    <name evidence="1" type="ORF">CIPAW_04G103900</name>
</gene>
<accession>A0A8T1QU30</accession>
<organism evidence="1 2">
    <name type="scientific">Carya illinoinensis</name>
    <name type="common">Pecan</name>
    <dbReference type="NCBI Taxonomy" id="32201"/>
    <lineage>
        <taxon>Eukaryota</taxon>
        <taxon>Viridiplantae</taxon>
        <taxon>Streptophyta</taxon>
        <taxon>Embryophyta</taxon>
        <taxon>Tracheophyta</taxon>
        <taxon>Spermatophyta</taxon>
        <taxon>Magnoliopsida</taxon>
        <taxon>eudicotyledons</taxon>
        <taxon>Gunneridae</taxon>
        <taxon>Pentapetalae</taxon>
        <taxon>rosids</taxon>
        <taxon>fabids</taxon>
        <taxon>Fagales</taxon>
        <taxon>Juglandaceae</taxon>
        <taxon>Carya</taxon>
    </lineage>
</organism>
<sequence>MAFCGSNFLVEVFWHLHVGSNNFLMYGGQGWLCGNKGTTLKVAVLETVGQVLA</sequence>
<protein>
    <submittedName>
        <fullName evidence="1">Uncharacterized protein</fullName>
    </submittedName>
</protein>
<keyword evidence="2" id="KW-1185">Reference proteome</keyword>
<dbReference type="Proteomes" id="UP000811609">
    <property type="component" value="Chromosome 4"/>
</dbReference>
<dbReference type="EMBL" id="CM031812">
    <property type="protein sequence ID" value="KAG6657634.1"/>
    <property type="molecule type" value="Genomic_DNA"/>
</dbReference>